<dbReference type="PANTHER" id="PTHR12993">
    <property type="entry name" value="N-ACETYLGLUCOSAMINYL-PHOSPHATIDYLINOSITOL DE-N-ACETYLASE-RELATED"/>
    <property type="match status" value="1"/>
</dbReference>
<dbReference type="SUPFAM" id="SSF102588">
    <property type="entry name" value="LmbE-like"/>
    <property type="match status" value="1"/>
</dbReference>
<dbReference type="InterPro" id="IPR024078">
    <property type="entry name" value="LmbE-like_dom_sf"/>
</dbReference>
<dbReference type="InterPro" id="IPR003737">
    <property type="entry name" value="GlcNAc_PI_deacetylase-related"/>
</dbReference>
<dbReference type="Gene3D" id="3.40.50.10320">
    <property type="entry name" value="LmbE-like"/>
    <property type="match status" value="1"/>
</dbReference>
<dbReference type="Pfam" id="PF02585">
    <property type="entry name" value="PIG-L"/>
    <property type="match status" value="1"/>
</dbReference>
<dbReference type="RefSeq" id="WP_330431776.1">
    <property type="nucleotide sequence ID" value="NZ_JAZDUF010000002.1"/>
</dbReference>
<accession>A0ABU7MAG7</accession>
<dbReference type="PANTHER" id="PTHR12993:SF26">
    <property type="entry name" value="1D-MYO-INOSITOL 2-ACETAMIDO-2-DEOXY-ALPHA-D-GLUCOPYRANOSIDE DEACETYLASE"/>
    <property type="match status" value="1"/>
</dbReference>
<dbReference type="Proteomes" id="UP001347146">
    <property type="component" value="Unassembled WGS sequence"/>
</dbReference>
<organism evidence="2 3">
    <name type="scientific">Gordonia sesuvii</name>
    <dbReference type="NCBI Taxonomy" id="3116777"/>
    <lineage>
        <taxon>Bacteria</taxon>
        <taxon>Bacillati</taxon>
        <taxon>Actinomycetota</taxon>
        <taxon>Actinomycetes</taxon>
        <taxon>Mycobacteriales</taxon>
        <taxon>Gordoniaceae</taxon>
        <taxon>Gordonia</taxon>
    </lineage>
</organism>
<comment type="caution">
    <text evidence="2">The sequence shown here is derived from an EMBL/GenBank/DDBJ whole genome shotgun (WGS) entry which is preliminary data.</text>
</comment>
<name>A0ABU7MAG7_9ACTN</name>
<evidence type="ECO:0000313" key="3">
    <source>
        <dbReference type="Proteomes" id="UP001347146"/>
    </source>
</evidence>
<evidence type="ECO:0000256" key="1">
    <source>
        <dbReference type="ARBA" id="ARBA00022833"/>
    </source>
</evidence>
<evidence type="ECO:0000313" key="2">
    <source>
        <dbReference type="EMBL" id="MEE3850092.1"/>
    </source>
</evidence>
<gene>
    <name evidence="2" type="ORF">VZC37_07090</name>
</gene>
<proteinExistence type="predicted"/>
<dbReference type="EMBL" id="JAZDUF010000002">
    <property type="protein sequence ID" value="MEE3850092.1"/>
    <property type="molecule type" value="Genomic_DNA"/>
</dbReference>
<protein>
    <submittedName>
        <fullName evidence="2">PIG-L family deacetylase</fullName>
    </submittedName>
</protein>
<keyword evidence="3" id="KW-1185">Reference proteome</keyword>
<keyword evidence="1" id="KW-0862">Zinc</keyword>
<sequence>MPAPRLLFVHAHPDDEALWTGGLLARHTAGGGDADLVMCTWAVGTPRHRELLDSVRELGLPRPPIMLGYADDRVPESAPDAEPFCAARFDSLVRTMATHIRRLRPDAIVTYDAIGIYGHPDHVHAHRLASAAADAAASPRLYRSAGPAWQTRSIYFVTIPDWMADDVSDDVFAAVPRDLLPGTPASDIDLSLDVGPWCDRKSAAIAAHRTEFKRSRTIQALMALPTDRRTRLLSSENFIRRDLVAGGVDLCRVD</sequence>
<reference evidence="2 3" key="1">
    <citation type="submission" date="2024-01" db="EMBL/GenBank/DDBJ databases">
        <title>Draft genome sequence of Gordonia sp. LSe1-13.</title>
        <authorList>
            <person name="Suphannarot A."/>
            <person name="Mingma R."/>
        </authorList>
    </citation>
    <scope>NUCLEOTIDE SEQUENCE [LARGE SCALE GENOMIC DNA]</scope>
    <source>
        <strain evidence="2 3">LSe1-13</strain>
    </source>
</reference>